<gene>
    <name evidence="3" type="ORF">EJO69_11640</name>
</gene>
<evidence type="ECO:0000313" key="4">
    <source>
        <dbReference type="Proteomes" id="UP000270021"/>
    </source>
</evidence>
<dbReference type="InterPro" id="IPR055966">
    <property type="entry name" value="DUF7544"/>
</dbReference>
<feature type="compositionally biased region" description="Basic and acidic residues" evidence="1">
    <location>
        <begin position="1"/>
        <end position="18"/>
    </location>
</feature>
<feature type="transmembrane region" description="Helical" evidence="2">
    <location>
        <begin position="344"/>
        <end position="370"/>
    </location>
</feature>
<dbReference type="Pfam" id="PF24400">
    <property type="entry name" value="DUF7544"/>
    <property type="match status" value="1"/>
</dbReference>
<feature type="transmembrane region" description="Helical" evidence="2">
    <location>
        <begin position="256"/>
        <end position="283"/>
    </location>
</feature>
<feature type="transmembrane region" description="Helical" evidence="2">
    <location>
        <begin position="225"/>
        <end position="250"/>
    </location>
</feature>
<protein>
    <recommendedName>
        <fullName evidence="5">Glycerophosphoryl diester phosphodiesterase membrane domain-containing protein</fullName>
    </recommendedName>
</protein>
<dbReference type="OrthoDB" id="121140at2"/>
<dbReference type="Proteomes" id="UP000270021">
    <property type="component" value="Chromosome"/>
</dbReference>
<sequence>MSNDDKRWHPENEGEGGSRDSGGWGQQPSEQGWNQGGDAWNSQGSQGNGQSWNQGGPGNQPTFGYFNRPADQPAYGEYASYGQFGQASGDYQSAPYGGYDRSPFPLHPLTPLEQIDAAIRLVRYNPKVLVLLPLIVYLVAGLLSTVVVLVSGETSFSTIDPLEIDSASLSAGFAVVSIITGLISFIAALFIYTTAVNAAMSAVYGRKISMGQAMSMSTGDAGRLAVAYILYSIFMLLVATLLTLLIFPLADAGGGAIALFLLLVFIGAIYFAIRLSCVVPVLVAEQRGPIDSIVRSFQLTRGRFWSIFATLAATFILIIVISIVLSIIVAIFSFLGLGTTTGTIIYTTITGALISAIVVAITQAVTNVIYINLRMIRENFHYDVRNH</sequence>
<feature type="region of interest" description="Disordered" evidence="1">
    <location>
        <begin position="1"/>
        <end position="67"/>
    </location>
</feature>
<keyword evidence="4" id="KW-1185">Reference proteome</keyword>
<organism evidence="3 4">
    <name type="scientific">Flaviflexus salsibiostraticola</name>
    <dbReference type="NCBI Taxonomy" id="1282737"/>
    <lineage>
        <taxon>Bacteria</taxon>
        <taxon>Bacillati</taxon>
        <taxon>Actinomycetota</taxon>
        <taxon>Actinomycetes</taxon>
        <taxon>Actinomycetales</taxon>
        <taxon>Actinomycetaceae</taxon>
        <taxon>Flaviflexus</taxon>
    </lineage>
</organism>
<feature type="transmembrane region" description="Helical" evidence="2">
    <location>
        <begin position="171"/>
        <end position="204"/>
    </location>
</feature>
<accession>A0A3S8ZBR3</accession>
<dbReference type="EMBL" id="CP034438">
    <property type="protein sequence ID" value="AZN30885.1"/>
    <property type="molecule type" value="Genomic_DNA"/>
</dbReference>
<feature type="transmembrane region" description="Helical" evidence="2">
    <location>
        <begin position="128"/>
        <end position="151"/>
    </location>
</feature>
<dbReference type="AlphaFoldDB" id="A0A3S8ZBR3"/>
<feature type="compositionally biased region" description="Low complexity" evidence="1">
    <location>
        <begin position="40"/>
        <end position="54"/>
    </location>
</feature>
<dbReference type="KEGG" id="fsl:EJO69_11640"/>
<evidence type="ECO:0008006" key="5">
    <source>
        <dbReference type="Google" id="ProtNLM"/>
    </source>
</evidence>
<name>A0A3S8ZBR3_9ACTO</name>
<feature type="transmembrane region" description="Helical" evidence="2">
    <location>
        <begin position="304"/>
        <end position="332"/>
    </location>
</feature>
<evidence type="ECO:0000313" key="3">
    <source>
        <dbReference type="EMBL" id="AZN30885.1"/>
    </source>
</evidence>
<evidence type="ECO:0000256" key="2">
    <source>
        <dbReference type="SAM" id="Phobius"/>
    </source>
</evidence>
<evidence type="ECO:0000256" key="1">
    <source>
        <dbReference type="SAM" id="MobiDB-lite"/>
    </source>
</evidence>
<keyword evidence="2" id="KW-0472">Membrane</keyword>
<keyword evidence="2" id="KW-1133">Transmembrane helix</keyword>
<proteinExistence type="predicted"/>
<dbReference type="RefSeq" id="WP_126042022.1">
    <property type="nucleotide sequence ID" value="NZ_CP034438.1"/>
</dbReference>
<reference evidence="3 4" key="1">
    <citation type="submission" date="2018-12" db="EMBL/GenBank/DDBJ databases">
        <title>Complete genome sequence of Flaviflexus salsibiostraticola KCTC 33148.</title>
        <authorList>
            <person name="Bae J.-W."/>
        </authorList>
    </citation>
    <scope>NUCLEOTIDE SEQUENCE [LARGE SCALE GENOMIC DNA]</scope>
    <source>
        <strain evidence="3 4">KCTC 33148</strain>
    </source>
</reference>
<keyword evidence="2" id="KW-0812">Transmembrane</keyword>